<dbReference type="InterPro" id="IPR016039">
    <property type="entry name" value="Thiolase-like"/>
</dbReference>
<dbReference type="OrthoDB" id="9770068at2"/>
<proteinExistence type="predicted"/>
<dbReference type="Pfam" id="PF07451">
    <property type="entry name" value="SpoVAD"/>
    <property type="match status" value="1"/>
</dbReference>
<dbReference type="NCBIfam" id="NF006160">
    <property type="entry name" value="PRK08304.1"/>
    <property type="match status" value="1"/>
</dbReference>
<name>Q0AZ98_SYNWW</name>
<dbReference type="Proteomes" id="UP000001968">
    <property type="component" value="Chromosome"/>
</dbReference>
<dbReference type="SUPFAM" id="SSF53901">
    <property type="entry name" value="Thiolase-like"/>
    <property type="match status" value="1"/>
</dbReference>
<sequence length="336" mass="36268">MPAKKKRGAQTLVFDQPPVITSWASIAGPKEGQGPWGQDFDWSMEDYLFGEESWEKAENKMLRETVKKALNKRNFDEADTEILMAGDLLNQLVSSNYAARELGIPFLGLYGACSTMAESLLLAAILVDGEFFERVIAAACSHHYTAERQFRFPTEQGIQKTPSSQWTATAAGAVLLEPVGTGPRITAVSIGKVIDMDQKDVSDMGSAMAPAAAHTIKTHFSDLNRPSDYYDLIVTGDLGKVGMAITQELFIKDGLQPEPNYSDCGVLLYDDFQEVYAGGSGCGCSACFLCGPLLKKMSAGEINKLLFVATGALMSPITSFQGESIPAIAHAVAIEN</sequence>
<dbReference type="Gene3D" id="3.40.47.40">
    <property type="entry name" value="Stage V sporulation protein AD"/>
    <property type="match status" value="1"/>
</dbReference>
<dbReference type="InterPro" id="IPR038369">
    <property type="entry name" value="SpoVAD_sf"/>
</dbReference>
<dbReference type="EMBL" id="CP000448">
    <property type="protein sequence ID" value="ABI67956.1"/>
    <property type="molecule type" value="Genomic_DNA"/>
</dbReference>
<evidence type="ECO:0000313" key="2">
    <source>
        <dbReference type="Proteomes" id="UP000001968"/>
    </source>
</evidence>
<dbReference type="GO" id="GO:0016746">
    <property type="term" value="F:acyltransferase activity"/>
    <property type="evidence" value="ECO:0007669"/>
    <property type="project" value="InterPro"/>
</dbReference>
<dbReference type="AlphaFoldDB" id="Q0AZ98"/>
<dbReference type="PIRSF" id="PIRSF011570">
    <property type="entry name" value="SpoVAD"/>
    <property type="match status" value="1"/>
</dbReference>
<dbReference type="RefSeq" id="WP_011640061.1">
    <property type="nucleotide sequence ID" value="NC_008346.1"/>
</dbReference>
<evidence type="ECO:0000313" key="1">
    <source>
        <dbReference type="EMBL" id="ABI67956.1"/>
    </source>
</evidence>
<reference evidence="2" key="1">
    <citation type="journal article" date="2010" name="Environ. Microbiol.">
        <title>The genome of Syntrophomonas wolfei: new insights into syntrophic metabolism and biohydrogen production.</title>
        <authorList>
            <person name="Sieber J.R."/>
            <person name="Sims D.R."/>
            <person name="Han C."/>
            <person name="Kim E."/>
            <person name="Lykidis A."/>
            <person name="Lapidus A.L."/>
            <person name="McDonnald E."/>
            <person name="Rohlin L."/>
            <person name="Culley D.E."/>
            <person name="Gunsalus R."/>
            <person name="McInerney M.J."/>
        </authorList>
    </citation>
    <scope>NUCLEOTIDE SEQUENCE [LARGE SCALE GENOMIC DNA]</scope>
    <source>
        <strain evidence="2">DSM 2245B / Goettingen</strain>
    </source>
</reference>
<gene>
    <name evidence="1" type="ordered locus">Swol_0627</name>
</gene>
<dbReference type="HOGENOM" id="CLU_048574_0_0_9"/>
<organism evidence="1 2">
    <name type="scientific">Syntrophomonas wolfei subsp. wolfei (strain DSM 2245B / Goettingen)</name>
    <dbReference type="NCBI Taxonomy" id="335541"/>
    <lineage>
        <taxon>Bacteria</taxon>
        <taxon>Bacillati</taxon>
        <taxon>Bacillota</taxon>
        <taxon>Clostridia</taxon>
        <taxon>Eubacteriales</taxon>
        <taxon>Syntrophomonadaceae</taxon>
        <taxon>Syntrophomonas</taxon>
    </lineage>
</organism>
<dbReference type="KEGG" id="swo:Swol_0627"/>
<dbReference type="STRING" id="335541.Swol_0627"/>
<dbReference type="NCBIfam" id="TIGR02845">
    <property type="entry name" value="spore_V_AD"/>
    <property type="match status" value="1"/>
</dbReference>
<dbReference type="eggNOG" id="COG0332">
    <property type="taxonomic scope" value="Bacteria"/>
</dbReference>
<accession>Q0AZ98</accession>
<keyword evidence="2" id="KW-1185">Reference proteome</keyword>
<protein>
    <submittedName>
        <fullName evidence="1">Stage V sporulation AD</fullName>
    </submittedName>
</protein>
<dbReference type="InterPro" id="IPR010894">
    <property type="entry name" value="SpoVAD"/>
</dbReference>